<evidence type="ECO:0000256" key="3">
    <source>
        <dbReference type="ARBA" id="ARBA00022679"/>
    </source>
</evidence>
<comment type="catalytic activity">
    <reaction evidence="8">
        <text>L-seryl-[protein] + ATP = O-phospho-L-seryl-[protein] + ADP + H(+)</text>
        <dbReference type="Rhea" id="RHEA:17989"/>
        <dbReference type="Rhea" id="RHEA-COMP:9863"/>
        <dbReference type="Rhea" id="RHEA-COMP:11604"/>
        <dbReference type="ChEBI" id="CHEBI:15378"/>
        <dbReference type="ChEBI" id="CHEBI:29999"/>
        <dbReference type="ChEBI" id="CHEBI:30616"/>
        <dbReference type="ChEBI" id="CHEBI:83421"/>
        <dbReference type="ChEBI" id="CHEBI:456216"/>
        <dbReference type="EC" id="2.7.11.1"/>
    </reaction>
</comment>
<dbReference type="Pfam" id="PF00069">
    <property type="entry name" value="Pkinase"/>
    <property type="match status" value="1"/>
</dbReference>
<dbReference type="EMBL" id="JARKIE010000268">
    <property type="protein sequence ID" value="KAJ7659507.1"/>
    <property type="molecule type" value="Genomic_DNA"/>
</dbReference>
<dbReference type="SMART" id="SM00220">
    <property type="entry name" value="S_TKc"/>
    <property type="match status" value="1"/>
</dbReference>
<evidence type="ECO:0000256" key="9">
    <source>
        <dbReference type="PROSITE-ProRule" id="PRU10141"/>
    </source>
</evidence>
<evidence type="ECO:0000256" key="4">
    <source>
        <dbReference type="ARBA" id="ARBA00022741"/>
    </source>
</evidence>
<dbReference type="PANTHER" id="PTHR43895">
    <property type="entry name" value="CALCIUM/CALMODULIN-DEPENDENT PROTEIN KINASE KINASE-RELATED"/>
    <property type="match status" value="1"/>
</dbReference>
<dbReference type="Gene3D" id="1.10.510.10">
    <property type="entry name" value="Transferase(Phosphotransferase) domain 1"/>
    <property type="match status" value="1"/>
</dbReference>
<feature type="domain" description="Protein kinase" evidence="11">
    <location>
        <begin position="19"/>
        <end position="287"/>
    </location>
</feature>
<evidence type="ECO:0000259" key="11">
    <source>
        <dbReference type="PROSITE" id="PS50011"/>
    </source>
</evidence>
<dbReference type="PANTHER" id="PTHR43895:SF32">
    <property type="entry name" value="SERINE_THREONINE-PROTEIN KINASE CHK1"/>
    <property type="match status" value="1"/>
</dbReference>
<dbReference type="GO" id="GO:0005524">
    <property type="term" value="F:ATP binding"/>
    <property type="evidence" value="ECO:0007669"/>
    <property type="project" value="UniProtKB-UniRule"/>
</dbReference>
<accession>A0AAD7CU52</accession>
<sequence>MSSFNLPDFTGHLVDEDRLHLTEILGAGTYGVVYKALDTTSPLDSPAYYAAKCLGPVAPNTTQGSYYDEREIRLHGLCSQHTNVITLHRRFCYQNHLFLILELSAGGHLFDAIDHGIFRDNDALLRDVFLQLIDTVRFCHERGVYHRDLKPENILCSAEGDNIRIADFGLATDSTLPSSSVGGSVSYMSPESLTIGSQSESYVPEQSDVWALCIILLNMMSGLYPWRKALDADAGFDAFLTDAGYLRRTFPIFDALDELLERCFRPVPHTRPTLLQLRTEIEAMPAFFAPGNTTVPSASARAAGAWHSAPPRHQAFFAFTIPSSLPSRATFTSFSSALGPGTKFSTFLRCALSRLDTPSLSLSPAPFAASFAARALHPRAKFTLQPIGSRVDSESTAPSEASFDPLTLWTSPQSTVISSPAVVAAPTPKTKSRAPLARLVRWIKKNLHSKN</sequence>
<proteinExistence type="inferred from homology"/>
<keyword evidence="2 10" id="KW-0723">Serine/threonine-protein kinase</keyword>
<evidence type="ECO:0000313" key="13">
    <source>
        <dbReference type="Proteomes" id="UP001221757"/>
    </source>
</evidence>
<evidence type="ECO:0000256" key="8">
    <source>
        <dbReference type="ARBA" id="ARBA00048679"/>
    </source>
</evidence>
<comment type="similarity">
    <text evidence="10">Belongs to the protein kinase superfamily.</text>
</comment>
<dbReference type="EC" id="2.7.11.1" evidence="1"/>
<evidence type="ECO:0000256" key="7">
    <source>
        <dbReference type="ARBA" id="ARBA00047899"/>
    </source>
</evidence>
<gene>
    <name evidence="12" type="ORF">B0H17DRAFT_1337516</name>
</gene>
<comment type="caution">
    <text evidence="12">The sequence shown here is derived from an EMBL/GenBank/DDBJ whole genome shotgun (WGS) entry which is preliminary data.</text>
</comment>
<keyword evidence="13" id="KW-1185">Reference proteome</keyword>
<dbReference type="SUPFAM" id="SSF56112">
    <property type="entry name" value="Protein kinase-like (PK-like)"/>
    <property type="match status" value="1"/>
</dbReference>
<dbReference type="AlphaFoldDB" id="A0AAD7CU52"/>
<organism evidence="12 13">
    <name type="scientific">Mycena rosella</name>
    <name type="common">Pink bonnet</name>
    <name type="synonym">Agaricus rosellus</name>
    <dbReference type="NCBI Taxonomy" id="1033263"/>
    <lineage>
        <taxon>Eukaryota</taxon>
        <taxon>Fungi</taxon>
        <taxon>Dikarya</taxon>
        <taxon>Basidiomycota</taxon>
        <taxon>Agaricomycotina</taxon>
        <taxon>Agaricomycetes</taxon>
        <taxon>Agaricomycetidae</taxon>
        <taxon>Agaricales</taxon>
        <taxon>Marasmiineae</taxon>
        <taxon>Mycenaceae</taxon>
        <taxon>Mycena</taxon>
    </lineage>
</organism>
<evidence type="ECO:0000256" key="6">
    <source>
        <dbReference type="ARBA" id="ARBA00022840"/>
    </source>
</evidence>
<dbReference type="PROSITE" id="PS50011">
    <property type="entry name" value="PROTEIN_KINASE_DOM"/>
    <property type="match status" value="1"/>
</dbReference>
<dbReference type="InterPro" id="IPR017441">
    <property type="entry name" value="Protein_kinase_ATP_BS"/>
</dbReference>
<keyword evidence="5 12" id="KW-0418">Kinase</keyword>
<evidence type="ECO:0000256" key="5">
    <source>
        <dbReference type="ARBA" id="ARBA00022777"/>
    </source>
</evidence>
<feature type="binding site" evidence="9">
    <location>
        <position position="52"/>
    </location>
    <ligand>
        <name>ATP</name>
        <dbReference type="ChEBI" id="CHEBI:30616"/>
    </ligand>
</feature>
<evidence type="ECO:0000256" key="1">
    <source>
        <dbReference type="ARBA" id="ARBA00012513"/>
    </source>
</evidence>
<keyword evidence="6 9" id="KW-0067">ATP-binding</keyword>
<keyword evidence="3" id="KW-0808">Transferase</keyword>
<keyword evidence="4 9" id="KW-0547">Nucleotide-binding</keyword>
<dbReference type="PROSITE" id="PS00107">
    <property type="entry name" value="PROTEIN_KINASE_ATP"/>
    <property type="match status" value="1"/>
</dbReference>
<dbReference type="InterPro" id="IPR011009">
    <property type="entry name" value="Kinase-like_dom_sf"/>
</dbReference>
<comment type="catalytic activity">
    <reaction evidence="7">
        <text>L-threonyl-[protein] + ATP = O-phospho-L-threonyl-[protein] + ADP + H(+)</text>
        <dbReference type="Rhea" id="RHEA:46608"/>
        <dbReference type="Rhea" id="RHEA-COMP:11060"/>
        <dbReference type="Rhea" id="RHEA-COMP:11605"/>
        <dbReference type="ChEBI" id="CHEBI:15378"/>
        <dbReference type="ChEBI" id="CHEBI:30013"/>
        <dbReference type="ChEBI" id="CHEBI:30616"/>
        <dbReference type="ChEBI" id="CHEBI:61977"/>
        <dbReference type="ChEBI" id="CHEBI:456216"/>
        <dbReference type="EC" id="2.7.11.1"/>
    </reaction>
</comment>
<dbReference type="Proteomes" id="UP001221757">
    <property type="component" value="Unassembled WGS sequence"/>
</dbReference>
<dbReference type="InterPro" id="IPR000719">
    <property type="entry name" value="Prot_kinase_dom"/>
</dbReference>
<protein>
    <recommendedName>
        <fullName evidence="1">non-specific serine/threonine protein kinase</fullName>
        <ecNumber evidence="1">2.7.11.1</ecNumber>
    </recommendedName>
</protein>
<dbReference type="GO" id="GO:0004674">
    <property type="term" value="F:protein serine/threonine kinase activity"/>
    <property type="evidence" value="ECO:0007669"/>
    <property type="project" value="UniProtKB-KW"/>
</dbReference>
<dbReference type="PROSITE" id="PS00108">
    <property type="entry name" value="PROTEIN_KINASE_ST"/>
    <property type="match status" value="1"/>
</dbReference>
<dbReference type="InterPro" id="IPR008271">
    <property type="entry name" value="Ser/Thr_kinase_AS"/>
</dbReference>
<evidence type="ECO:0000256" key="2">
    <source>
        <dbReference type="ARBA" id="ARBA00022527"/>
    </source>
</evidence>
<name>A0AAD7CU52_MYCRO</name>
<evidence type="ECO:0000256" key="10">
    <source>
        <dbReference type="RuleBase" id="RU000304"/>
    </source>
</evidence>
<evidence type="ECO:0000313" key="12">
    <source>
        <dbReference type="EMBL" id="KAJ7659507.1"/>
    </source>
</evidence>
<dbReference type="GO" id="GO:0007165">
    <property type="term" value="P:signal transduction"/>
    <property type="evidence" value="ECO:0007669"/>
    <property type="project" value="TreeGrafter"/>
</dbReference>
<reference evidence="12" key="1">
    <citation type="submission" date="2023-03" db="EMBL/GenBank/DDBJ databases">
        <title>Massive genome expansion in bonnet fungi (Mycena s.s.) driven by repeated elements and novel gene families across ecological guilds.</title>
        <authorList>
            <consortium name="Lawrence Berkeley National Laboratory"/>
            <person name="Harder C.B."/>
            <person name="Miyauchi S."/>
            <person name="Viragh M."/>
            <person name="Kuo A."/>
            <person name="Thoen E."/>
            <person name="Andreopoulos B."/>
            <person name="Lu D."/>
            <person name="Skrede I."/>
            <person name="Drula E."/>
            <person name="Henrissat B."/>
            <person name="Morin E."/>
            <person name="Kohler A."/>
            <person name="Barry K."/>
            <person name="LaButti K."/>
            <person name="Morin E."/>
            <person name="Salamov A."/>
            <person name="Lipzen A."/>
            <person name="Mereny Z."/>
            <person name="Hegedus B."/>
            <person name="Baldrian P."/>
            <person name="Stursova M."/>
            <person name="Weitz H."/>
            <person name="Taylor A."/>
            <person name="Grigoriev I.V."/>
            <person name="Nagy L.G."/>
            <person name="Martin F."/>
            <person name="Kauserud H."/>
        </authorList>
    </citation>
    <scope>NUCLEOTIDE SEQUENCE</scope>
    <source>
        <strain evidence="12">CBHHK067</strain>
    </source>
</reference>